<dbReference type="PROSITE" id="PS50106">
    <property type="entry name" value="PDZ"/>
    <property type="match status" value="1"/>
</dbReference>
<comment type="caution">
    <text evidence="4">The sequence shown here is derived from an EMBL/GenBank/DDBJ whole genome shotgun (WGS) entry which is preliminary data.</text>
</comment>
<dbReference type="SMART" id="SM00233">
    <property type="entry name" value="PH"/>
    <property type="match status" value="2"/>
</dbReference>
<dbReference type="InterPro" id="IPR011993">
    <property type="entry name" value="PH-like_dom_sf"/>
</dbReference>
<feature type="domain" description="PDZ" evidence="3">
    <location>
        <begin position="529"/>
        <end position="608"/>
    </location>
</feature>
<feature type="region of interest" description="Disordered" evidence="1">
    <location>
        <begin position="228"/>
        <end position="289"/>
    </location>
</feature>
<feature type="compositionally biased region" description="Polar residues" evidence="1">
    <location>
        <begin position="338"/>
        <end position="348"/>
    </location>
</feature>
<feature type="region of interest" description="Disordered" evidence="1">
    <location>
        <begin position="50"/>
        <end position="83"/>
    </location>
</feature>
<feature type="region of interest" description="Disordered" evidence="1">
    <location>
        <begin position="1"/>
        <end position="31"/>
    </location>
</feature>
<dbReference type="Gene3D" id="2.30.29.30">
    <property type="entry name" value="Pleckstrin-homology domain (PH domain)/Phosphotyrosine-binding domain (PTB)"/>
    <property type="match status" value="2"/>
</dbReference>
<feature type="region of interest" description="Disordered" evidence="1">
    <location>
        <begin position="470"/>
        <end position="493"/>
    </location>
</feature>
<dbReference type="InterPro" id="IPR036034">
    <property type="entry name" value="PDZ_sf"/>
</dbReference>
<protein>
    <submittedName>
        <fullName evidence="4">Uncharacterized protein</fullName>
    </submittedName>
</protein>
<dbReference type="SMART" id="SM00228">
    <property type="entry name" value="PDZ"/>
    <property type="match status" value="1"/>
</dbReference>
<accession>A0AAN8K0S0</accession>
<dbReference type="Gene3D" id="2.30.42.10">
    <property type="match status" value="1"/>
</dbReference>
<dbReference type="InterPro" id="IPR041489">
    <property type="entry name" value="PDZ_6"/>
</dbReference>
<dbReference type="Pfam" id="PF00169">
    <property type="entry name" value="PH"/>
    <property type="match status" value="2"/>
</dbReference>
<evidence type="ECO:0000313" key="4">
    <source>
        <dbReference type="EMBL" id="KAK6187086.1"/>
    </source>
</evidence>
<dbReference type="PANTHER" id="PTHR47644">
    <property type="entry name" value="AGAP008221-PA"/>
    <property type="match status" value="1"/>
</dbReference>
<proteinExistence type="predicted"/>
<keyword evidence="5" id="KW-1185">Reference proteome</keyword>
<name>A0AAN8K0S0_PATCE</name>
<evidence type="ECO:0000259" key="3">
    <source>
        <dbReference type="PROSITE" id="PS50106"/>
    </source>
</evidence>
<gene>
    <name evidence="4" type="ORF">SNE40_006334</name>
</gene>
<evidence type="ECO:0000313" key="5">
    <source>
        <dbReference type="Proteomes" id="UP001347796"/>
    </source>
</evidence>
<dbReference type="PANTHER" id="PTHR47644:SF1">
    <property type="entry name" value="PDZ DOMAIN-CONTAINING PROTEIN"/>
    <property type="match status" value="1"/>
</dbReference>
<feature type="region of interest" description="Disordered" evidence="1">
    <location>
        <begin position="329"/>
        <end position="383"/>
    </location>
</feature>
<dbReference type="SUPFAM" id="SSF50729">
    <property type="entry name" value="PH domain-like"/>
    <property type="match status" value="2"/>
</dbReference>
<dbReference type="PROSITE" id="PS50003">
    <property type="entry name" value="PH_DOMAIN"/>
    <property type="match status" value="2"/>
</dbReference>
<dbReference type="InterPro" id="IPR001478">
    <property type="entry name" value="PDZ"/>
</dbReference>
<organism evidence="4 5">
    <name type="scientific">Patella caerulea</name>
    <name type="common">Rayed Mediterranean limpet</name>
    <dbReference type="NCBI Taxonomy" id="87958"/>
    <lineage>
        <taxon>Eukaryota</taxon>
        <taxon>Metazoa</taxon>
        <taxon>Spiralia</taxon>
        <taxon>Lophotrochozoa</taxon>
        <taxon>Mollusca</taxon>
        <taxon>Gastropoda</taxon>
        <taxon>Patellogastropoda</taxon>
        <taxon>Patelloidea</taxon>
        <taxon>Patellidae</taxon>
        <taxon>Patella</taxon>
    </lineage>
</organism>
<feature type="compositionally biased region" description="Basic and acidic residues" evidence="1">
    <location>
        <begin position="228"/>
        <end position="241"/>
    </location>
</feature>
<dbReference type="AlphaFoldDB" id="A0AAN8K0S0"/>
<reference evidence="4 5" key="1">
    <citation type="submission" date="2024-01" db="EMBL/GenBank/DDBJ databases">
        <title>The genome of the rayed Mediterranean limpet Patella caerulea (Linnaeus, 1758).</title>
        <authorList>
            <person name="Anh-Thu Weber A."/>
            <person name="Halstead-Nussloch G."/>
        </authorList>
    </citation>
    <scope>NUCLEOTIDE SEQUENCE [LARGE SCALE GENOMIC DNA]</scope>
    <source>
        <strain evidence="4">AATW-2023a</strain>
        <tissue evidence="4">Whole specimen</tissue>
    </source>
</reference>
<dbReference type="SUPFAM" id="SSF50156">
    <property type="entry name" value="PDZ domain-like"/>
    <property type="match status" value="1"/>
</dbReference>
<sequence>MEKISENTKLNLVKKDLNNGNSSEIKKHSEPAIDLFLENNLNSQEREAFLQEQIPETSEEQASTSSSEQVERRLGPLSPRKQKTQTAVVSEAFNFLRIEDDAENNVELVRIPPEGCESVENVAQIVSNHTSDELNNSVIYHSHSYQEIGSITADNLVCYEDDVVNCSRSSIEIDGCESESDVPIPKSASITTDLDNTAKNITTDSVSTAKNITTISVSNHKIAKAKNVDLEKTDSKERENLEGSPFNSDTVADIKNVDLKNTGSKETKRQNFDGCESNSDTSAPGSIVKISASDDTKDIKTTCASNHKITDINNVGSIKECEVNHDTVKRNNTEKDLSNNSVDLQDSSESPKSENLDILGSSITTPSDQKETSAISEKEVVLRRQSDKKLKPISNAELSDDSSDEDSGIYAESHRNSTWIQVLDDEYLLNDTKNEKIADEAKTGELTNQRNSSTLLRLISEDDTVFSDGSRSLPIMGHKRSDSNTTTLSETEFKRERSFKSRRRCLIQRQESQQEYHRLSAKVYDQEKLIVVEKKPTDTDFGLHILDSHPAFITSVDPGSPAEKCGIQEGQIVISVNGVNTLELSHEEIVTLVQKYNKIVKLEVAYSDFQPVRDLQKTVMGGYMLKLGTSTLVKMWKKRYFVLRQDNCLYYYKTEQELDPLGAIPLSGYCISRYTDTTKEFCFKAEKYGARTYYFMTDNREEMSQWVGVLTEAAARCKKRKDSWLEVSSHNVGLPALEIRKPECTGHLTKLGQQHKTWQKRYCVLKDGCIYYYKSMSSLSAKGVVHLHGYTVDGCGLNNKRFSLVLHPPSKNMRTFYFCADNQTDKQRWVDALTRSIQRWIRVDN</sequence>
<feature type="compositionally biased region" description="Basic and acidic residues" evidence="1">
    <location>
        <begin position="255"/>
        <end position="271"/>
    </location>
</feature>
<feature type="domain" description="PH" evidence="2">
    <location>
        <begin position="741"/>
        <end position="838"/>
    </location>
</feature>
<dbReference type="Proteomes" id="UP001347796">
    <property type="component" value="Unassembled WGS sequence"/>
</dbReference>
<dbReference type="FunFam" id="2.30.29.30:FF:000286">
    <property type="entry name" value="PH-protein kinase domain containing protein"/>
    <property type="match status" value="1"/>
</dbReference>
<evidence type="ECO:0000256" key="1">
    <source>
        <dbReference type="SAM" id="MobiDB-lite"/>
    </source>
</evidence>
<dbReference type="InterPro" id="IPR001849">
    <property type="entry name" value="PH_domain"/>
</dbReference>
<dbReference type="Pfam" id="PF17820">
    <property type="entry name" value="PDZ_6"/>
    <property type="match status" value="1"/>
</dbReference>
<dbReference type="EMBL" id="JAZGQO010000005">
    <property type="protein sequence ID" value="KAK6187086.1"/>
    <property type="molecule type" value="Genomic_DNA"/>
</dbReference>
<feature type="domain" description="PH" evidence="2">
    <location>
        <begin position="617"/>
        <end position="715"/>
    </location>
</feature>
<evidence type="ECO:0000259" key="2">
    <source>
        <dbReference type="PROSITE" id="PS50003"/>
    </source>
</evidence>
<feature type="compositionally biased region" description="Basic and acidic residues" evidence="1">
    <location>
        <begin position="368"/>
        <end position="383"/>
    </location>
</feature>